<feature type="binding site" evidence="9">
    <location>
        <position position="297"/>
    </location>
    <ligand>
        <name>K(+)</name>
        <dbReference type="ChEBI" id="CHEBI:29103"/>
    </ligand>
</feature>
<keyword evidence="1 9" id="KW-0808">Transferase</keyword>
<dbReference type="GO" id="GO:0046872">
    <property type="term" value="F:metal ion binding"/>
    <property type="evidence" value="ECO:0007669"/>
    <property type="project" value="UniProtKB-KW"/>
</dbReference>
<comment type="catalytic activity">
    <reaction evidence="9">
        <text>D-ribose + ATP = D-ribose 5-phosphate + ADP + H(+)</text>
        <dbReference type="Rhea" id="RHEA:13697"/>
        <dbReference type="ChEBI" id="CHEBI:15378"/>
        <dbReference type="ChEBI" id="CHEBI:30616"/>
        <dbReference type="ChEBI" id="CHEBI:47013"/>
        <dbReference type="ChEBI" id="CHEBI:78346"/>
        <dbReference type="ChEBI" id="CHEBI:456216"/>
        <dbReference type="EC" id="2.7.1.15"/>
    </reaction>
</comment>
<dbReference type="RefSeq" id="WP_123270281.1">
    <property type="nucleotide sequence ID" value="NZ_RJJQ01000003.1"/>
</dbReference>
<evidence type="ECO:0000256" key="2">
    <source>
        <dbReference type="ARBA" id="ARBA00022723"/>
    </source>
</evidence>
<dbReference type="InterPro" id="IPR029056">
    <property type="entry name" value="Ribokinase-like"/>
</dbReference>
<dbReference type="HAMAP" id="MF_01987">
    <property type="entry name" value="Ribokinase"/>
    <property type="match status" value="1"/>
</dbReference>
<dbReference type="GO" id="GO:0005524">
    <property type="term" value="F:ATP binding"/>
    <property type="evidence" value="ECO:0007669"/>
    <property type="project" value="UniProtKB-UniRule"/>
</dbReference>
<dbReference type="EMBL" id="RJJQ01000003">
    <property type="protein sequence ID" value="RNI24238.1"/>
    <property type="molecule type" value="Genomic_DNA"/>
</dbReference>
<comment type="subcellular location">
    <subcellularLocation>
        <location evidence="9">Cytoplasm</location>
    </subcellularLocation>
</comment>
<dbReference type="GO" id="GO:0005829">
    <property type="term" value="C:cytosol"/>
    <property type="evidence" value="ECO:0007669"/>
    <property type="project" value="TreeGrafter"/>
</dbReference>
<dbReference type="AlphaFoldDB" id="A0A3M9MHV1"/>
<comment type="function">
    <text evidence="9">Catalyzes the phosphorylation of ribose at O-5 in a reaction requiring ATP and magnesium. The resulting D-ribose-5-phosphate can then be used either for sythesis of nucleotides, histidine, and tryptophan, or as a component of the pentose phosphate pathway.</text>
</comment>
<dbReference type="SUPFAM" id="SSF53613">
    <property type="entry name" value="Ribokinase-like"/>
    <property type="match status" value="1"/>
</dbReference>
<comment type="activity regulation">
    <text evidence="9">Activated by a monovalent cation that binds near, but not in, the active site. The most likely occupant of the site in vivo is potassium. Ion binding induces a conformational change that may alter substrate affinity.</text>
</comment>
<dbReference type="UniPathway" id="UPA00916">
    <property type="reaction ID" value="UER00889"/>
</dbReference>
<evidence type="ECO:0000256" key="4">
    <source>
        <dbReference type="ARBA" id="ARBA00022777"/>
    </source>
</evidence>
<feature type="binding site" evidence="9">
    <location>
        <position position="256"/>
    </location>
    <ligand>
        <name>K(+)</name>
        <dbReference type="ChEBI" id="CHEBI:29103"/>
    </ligand>
</feature>
<dbReference type="PANTHER" id="PTHR10584">
    <property type="entry name" value="SUGAR KINASE"/>
    <property type="match status" value="1"/>
</dbReference>
<evidence type="ECO:0000256" key="6">
    <source>
        <dbReference type="ARBA" id="ARBA00022842"/>
    </source>
</evidence>
<dbReference type="CDD" id="cd01174">
    <property type="entry name" value="ribokinase"/>
    <property type="match status" value="1"/>
</dbReference>
<dbReference type="PRINTS" id="PR00990">
    <property type="entry name" value="RIBOKINASE"/>
</dbReference>
<keyword evidence="5 9" id="KW-0067">ATP-binding</keyword>
<feature type="binding site" evidence="9">
    <location>
        <position position="155"/>
    </location>
    <ligand>
        <name>substrate</name>
    </ligand>
</feature>
<dbReference type="Proteomes" id="UP000271678">
    <property type="component" value="Unassembled WGS sequence"/>
</dbReference>
<comment type="cofactor">
    <cofactor evidence="9">
        <name>Mg(2+)</name>
        <dbReference type="ChEBI" id="CHEBI:18420"/>
    </cofactor>
    <text evidence="9">Requires a divalent cation, most likely magnesium in vivo, as an electrophilic catalyst to aid phosphoryl group transfer. It is the chelate of the metal and the nucleotide that is the actual substrate.</text>
</comment>
<comment type="caution">
    <text evidence="9">Lacks conserved residue(s) required for the propagation of feature annotation.</text>
</comment>
<evidence type="ECO:0000256" key="7">
    <source>
        <dbReference type="ARBA" id="ARBA00022958"/>
    </source>
</evidence>
<dbReference type="GO" id="GO:0004747">
    <property type="term" value="F:ribokinase activity"/>
    <property type="evidence" value="ECO:0007669"/>
    <property type="project" value="UniProtKB-UniRule"/>
</dbReference>
<keyword evidence="9" id="KW-0963">Cytoplasm</keyword>
<accession>A0A3M9MHV1</accession>
<keyword evidence="4 9" id="KW-0418">Kinase</keyword>
<keyword evidence="8 9" id="KW-0119">Carbohydrate metabolism</keyword>
<feature type="binding site" evidence="9">
    <location>
        <begin position="52"/>
        <end position="56"/>
    </location>
    <ligand>
        <name>substrate</name>
    </ligand>
</feature>
<comment type="pathway">
    <text evidence="9">Carbohydrate metabolism; D-ribose degradation; D-ribose 5-phosphate from beta-D-ribopyranose: step 2/2.</text>
</comment>
<evidence type="ECO:0000256" key="1">
    <source>
        <dbReference type="ARBA" id="ARBA00022679"/>
    </source>
</evidence>
<dbReference type="Gene3D" id="3.40.1190.20">
    <property type="match status" value="1"/>
</dbReference>
<organism evidence="11 12">
    <name type="scientific">Flexivirga caeni</name>
    <dbReference type="NCBI Taxonomy" id="2294115"/>
    <lineage>
        <taxon>Bacteria</taxon>
        <taxon>Bacillati</taxon>
        <taxon>Actinomycetota</taxon>
        <taxon>Actinomycetes</taxon>
        <taxon>Micrococcales</taxon>
        <taxon>Dermacoccaceae</taxon>
        <taxon>Flexivirga</taxon>
    </lineage>
</organism>
<feature type="binding site" evidence="9">
    <location>
        <position position="295"/>
    </location>
    <ligand>
        <name>K(+)</name>
        <dbReference type="ChEBI" id="CHEBI:29103"/>
    </ligand>
</feature>
<protein>
    <recommendedName>
        <fullName evidence="9">Ribokinase</fullName>
        <shortName evidence="9">RK</shortName>
        <ecNumber evidence="9">2.7.1.15</ecNumber>
    </recommendedName>
</protein>
<keyword evidence="6 9" id="KW-0460">Magnesium</keyword>
<dbReference type="GO" id="GO:0019303">
    <property type="term" value="P:D-ribose catabolic process"/>
    <property type="evidence" value="ECO:0007669"/>
    <property type="project" value="UniProtKB-UniRule"/>
</dbReference>
<evidence type="ECO:0000313" key="12">
    <source>
        <dbReference type="Proteomes" id="UP000271678"/>
    </source>
</evidence>
<evidence type="ECO:0000256" key="5">
    <source>
        <dbReference type="ARBA" id="ARBA00022840"/>
    </source>
</evidence>
<evidence type="ECO:0000259" key="10">
    <source>
        <dbReference type="Pfam" id="PF00294"/>
    </source>
</evidence>
<comment type="subunit">
    <text evidence="9">Homodimer.</text>
</comment>
<evidence type="ECO:0000256" key="8">
    <source>
        <dbReference type="ARBA" id="ARBA00023277"/>
    </source>
</evidence>
<keyword evidence="2 9" id="KW-0479">Metal-binding</keyword>
<keyword evidence="3 9" id="KW-0547">Nucleotide-binding</keyword>
<evidence type="ECO:0000313" key="11">
    <source>
        <dbReference type="EMBL" id="RNI24238.1"/>
    </source>
</evidence>
<dbReference type="OrthoDB" id="9775849at2"/>
<keyword evidence="12" id="KW-1185">Reference proteome</keyword>
<dbReference type="InterPro" id="IPR011877">
    <property type="entry name" value="Ribokinase"/>
</dbReference>
<keyword evidence="7 9" id="KW-0630">Potassium</keyword>
<proteinExistence type="inferred from homology"/>
<gene>
    <name evidence="9" type="primary">rbsK</name>
    <name evidence="11" type="ORF">EFY87_04515</name>
</gene>
<evidence type="ECO:0000256" key="3">
    <source>
        <dbReference type="ARBA" id="ARBA00022741"/>
    </source>
</evidence>
<feature type="binding site" evidence="9">
    <location>
        <position position="199"/>
    </location>
    <ligand>
        <name>ATP</name>
        <dbReference type="ChEBI" id="CHEBI:30616"/>
    </ligand>
</feature>
<dbReference type="EC" id="2.7.1.15" evidence="9"/>
<feature type="binding site" evidence="9">
    <location>
        <position position="292"/>
    </location>
    <ligand>
        <name>K(+)</name>
        <dbReference type="ChEBI" id="CHEBI:29103"/>
    </ligand>
</feature>
<comment type="caution">
    <text evidence="11">The sequence shown here is derived from an EMBL/GenBank/DDBJ whole genome shotgun (WGS) entry which is preliminary data.</text>
</comment>
<dbReference type="InterPro" id="IPR002139">
    <property type="entry name" value="Ribo/fructo_kinase"/>
</dbReference>
<dbReference type="PANTHER" id="PTHR10584:SF166">
    <property type="entry name" value="RIBOKINASE"/>
    <property type="match status" value="1"/>
</dbReference>
<feature type="binding site" evidence="9">
    <location>
        <position position="262"/>
    </location>
    <ligand>
        <name>substrate</name>
    </ligand>
</feature>
<feature type="binding site" evidence="9">
    <location>
        <begin position="230"/>
        <end position="235"/>
    </location>
    <ligand>
        <name>ATP</name>
        <dbReference type="ChEBI" id="CHEBI:30616"/>
    </ligand>
</feature>
<feature type="domain" description="Carbohydrate kinase PfkB" evidence="10">
    <location>
        <begin position="15"/>
        <end position="298"/>
    </location>
</feature>
<dbReference type="Pfam" id="PF00294">
    <property type="entry name" value="PfkB"/>
    <property type="match status" value="1"/>
</dbReference>
<reference evidence="11 12" key="1">
    <citation type="submission" date="2018-11" db="EMBL/GenBank/DDBJ databases">
        <title>Draft genome of Simplicispira Flexivirga sp. BO-16.</title>
        <authorList>
            <person name="Im W.T."/>
        </authorList>
    </citation>
    <scope>NUCLEOTIDE SEQUENCE [LARGE SCALE GENOMIC DNA]</scope>
    <source>
        <strain evidence="11 12">BO-16</strain>
    </source>
</reference>
<evidence type="ECO:0000256" key="9">
    <source>
        <dbReference type="HAMAP-Rule" id="MF_01987"/>
    </source>
</evidence>
<feature type="binding site" evidence="9">
    <location>
        <position position="258"/>
    </location>
    <ligand>
        <name>K(+)</name>
        <dbReference type="ChEBI" id="CHEBI:29103"/>
    </ligand>
</feature>
<sequence>MAANWRPSTGRREMGRVVVVGSLNDDLVLRTPALPGAGETIRASEGLRTSGGKGGNQAIAARRYGADTCFVGAVGGDPISRRMQNDLAREGVDISALAVIAGAQPGTAVVTVDSLGENHIVISPGANDLVDGPFVQARLDALAPSTADVVVTGFEIPISGSMTALSRGRRAGSELILNPSPVEGFAREILQLQPIVVCNRHEATQIAGIVDAEHAARHLASLTDRDVIITLGGEGTLAILDGETHRFAASKVAVVDTTGAGDVFCGTFAAARARGYDMTCSIVSASEAASLSVTRRGAR</sequence>
<comment type="similarity">
    <text evidence="9">Belongs to the carbohydrate kinase PfkB family. Ribokinase subfamily.</text>
</comment>
<feature type="active site" description="Proton acceptor" evidence="9">
    <location>
        <position position="262"/>
    </location>
</feature>
<dbReference type="InterPro" id="IPR011611">
    <property type="entry name" value="PfkB_dom"/>
</dbReference>
<feature type="binding site" evidence="9">
    <location>
        <begin position="261"/>
        <end position="262"/>
    </location>
    <ligand>
        <name>ATP</name>
        <dbReference type="ChEBI" id="CHEBI:30616"/>
    </ligand>
</feature>
<name>A0A3M9MHV1_9MICO</name>
<feature type="binding site" evidence="9">
    <location>
        <begin position="24"/>
        <end position="26"/>
    </location>
    <ligand>
        <name>substrate</name>
    </ligand>
</feature>